<dbReference type="GeneID" id="303305501"/>
<dbReference type="PANTHER" id="PTHR38042">
    <property type="entry name" value="UROPORPHYRINOGEN-III SYNTHASE, CHLOROPLASTIC"/>
    <property type="match status" value="1"/>
</dbReference>
<evidence type="ECO:0000256" key="6">
    <source>
        <dbReference type="ARBA" id="ARBA00037589"/>
    </source>
</evidence>
<evidence type="ECO:0000256" key="9">
    <source>
        <dbReference type="RuleBase" id="RU366031"/>
    </source>
</evidence>
<evidence type="ECO:0000256" key="2">
    <source>
        <dbReference type="ARBA" id="ARBA00008133"/>
    </source>
</evidence>
<dbReference type="Pfam" id="PF02602">
    <property type="entry name" value="HEM4"/>
    <property type="match status" value="1"/>
</dbReference>
<evidence type="ECO:0000313" key="11">
    <source>
        <dbReference type="EMBL" id="GGJ70512.1"/>
    </source>
</evidence>
<reference evidence="12" key="1">
    <citation type="journal article" date="2019" name="Int. J. Syst. Evol. Microbiol.">
        <title>The Global Catalogue of Microorganisms (GCM) 10K type strain sequencing project: providing services to taxonomists for standard genome sequencing and annotation.</title>
        <authorList>
            <consortium name="The Broad Institute Genomics Platform"/>
            <consortium name="The Broad Institute Genome Sequencing Center for Infectious Disease"/>
            <person name="Wu L."/>
            <person name="Ma J."/>
        </authorList>
    </citation>
    <scope>NUCLEOTIDE SEQUENCE [LARGE SCALE GENOMIC DNA]</scope>
    <source>
        <strain evidence="12">CGMCC 1.3685</strain>
    </source>
</reference>
<dbReference type="PANTHER" id="PTHR38042:SF1">
    <property type="entry name" value="UROPORPHYRINOGEN-III SYNTHASE, CHLOROPLASTIC"/>
    <property type="match status" value="1"/>
</dbReference>
<feature type="domain" description="Tetrapyrrole biosynthesis uroporphyrinogen III synthase" evidence="10">
    <location>
        <begin position="17"/>
        <end position="250"/>
    </location>
</feature>
<protein>
    <recommendedName>
        <fullName evidence="7 9">Uroporphyrinogen-III synthase</fullName>
        <ecNumber evidence="3 9">4.2.1.75</ecNumber>
    </recommendedName>
</protein>
<evidence type="ECO:0000256" key="8">
    <source>
        <dbReference type="ARBA" id="ARBA00048617"/>
    </source>
</evidence>
<dbReference type="SUPFAM" id="SSF69618">
    <property type="entry name" value="HemD-like"/>
    <property type="match status" value="1"/>
</dbReference>
<dbReference type="Gene3D" id="3.40.50.10090">
    <property type="match status" value="2"/>
</dbReference>
<keyword evidence="4 9" id="KW-0456">Lyase</keyword>
<gene>
    <name evidence="11" type="ORF">GCM10007173_31660</name>
</gene>
<dbReference type="CDD" id="cd06578">
    <property type="entry name" value="HemD"/>
    <property type="match status" value="1"/>
</dbReference>
<comment type="similarity">
    <text evidence="2 9">Belongs to the uroporphyrinogen-III synthase family.</text>
</comment>
<proteinExistence type="inferred from homology"/>
<comment type="pathway">
    <text evidence="1 9">Porphyrin-containing compound metabolism; protoporphyrin-IX biosynthesis; coproporphyrinogen-III from 5-aminolevulinate: step 3/4.</text>
</comment>
<accession>A0ABQ2DS70</accession>
<keyword evidence="12" id="KW-1185">Reference proteome</keyword>
<dbReference type="InterPro" id="IPR036108">
    <property type="entry name" value="4pyrrol_syn_uPrphyn_synt_sf"/>
</dbReference>
<dbReference type="InterPro" id="IPR003754">
    <property type="entry name" value="4pyrrol_synth_uPrphyn_synth"/>
</dbReference>
<evidence type="ECO:0000256" key="1">
    <source>
        <dbReference type="ARBA" id="ARBA00004772"/>
    </source>
</evidence>
<comment type="catalytic activity">
    <reaction evidence="8 9">
        <text>hydroxymethylbilane = uroporphyrinogen III + H2O</text>
        <dbReference type="Rhea" id="RHEA:18965"/>
        <dbReference type="ChEBI" id="CHEBI:15377"/>
        <dbReference type="ChEBI" id="CHEBI:57308"/>
        <dbReference type="ChEBI" id="CHEBI:57845"/>
        <dbReference type="EC" id="4.2.1.75"/>
    </reaction>
</comment>
<evidence type="ECO:0000256" key="3">
    <source>
        <dbReference type="ARBA" id="ARBA00013109"/>
    </source>
</evidence>
<dbReference type="Proteomes" id="UP000606115">
    <property type="component" value="Unassembled WGS sequence"/>
</dbReference>
<keyword evidence="5 9" id="KW-0627">Porphyrin biosynthesis</keyword>
<organism evidence="11 12">
    <name type="scientific">Glutamicibacter ardleyensis</name>
    <dbReference type="NCBI Taxonomy" id="225894"/>
    <lineage>
        <taxon>Bacteria</taxon>
        <taxon>Bacillati</taxon>
        <taxon>Actinomycetota</taxon>
        <taxon>Actinomycetes</taxon>
        <taxon>Micrococcales</taxon>
        <taxon>Micrococcaceae</taxon>
        <taxon>Glutamicibacter</taxon>
    </lineage>
</organism>
<evidence type="ECO:0000256" key="7">
    <source>
        <dbReference type="ARBA" id="ARBA00040167"/>
    </source>
</evidence>
<comment type="function">
    <text evidence="6 9">Catalyzes cyclization of the linear tetrapyrrole, hydroxymethylbilane, to the macrocyclic uroporphyrinogen III.</text>
</comment>
<evidence type="ECO:0000259" key="10">
    <source>
        <dbReference type="Pfam" id="PF02602"/>
    </source>
</evidence>
<evidence type="ECO:0000313" key="12">
    <source>
        <dbReference type="Proteomes" id="UP000606115"/>
    </source>
</evidence>
<name>A0ABQ2DS70_9MICC</name>
<sequence length="260" mass="27758">MSHQALILREAARAAATVREFEKLGIECFSAQLIETVWPQDLSELRRSIQSLVAGEYQWLVLTSVNTVELIATILDGEALPDGLKVASVGTKTAAVAKERMGVVSDFVPTDQSAAGMVEQWHLDPGQKIFYPHGDLASSTLATGLTGHRLDEVVAYQTVDAPSGAVPLRSSEVPAAAQVLAPWEIAGNLDRFDLVVFSAPSIVRRFVELTGDTLVERVQNIAIGQPTAQALRQAGLPVDAIASEPTPTGLALAAQELIKK</sequence>
<dbReference type="InterPro" id="IPR039793">
    <property type="entry name" value="UROS/Hem4"/>
</dbReference>
<evidence type="ECO:0000256" key="5">
    <source>
        <dbReference type="ARBA" id="ARBA00023244"/>
    </source>
</evidence>
<evidence type="ECO:0000256" key="4">
    <source>
        <dbReference type="ARBA" id="ARBA00023239"/>
    </source>
</evidence>
<comment type="caution">
    <text evidence="11">The sequence shown here is derived from an EMBL/GenBank/DDBJ whole genome shotgun (WGS) entry which is preliminary data.</text>
</comment>
<dbReference type="EMBL" id="BMKX01000009">
    <property type="protein sequence ID" value="GGJ70512.1"/>
    <property type="molecule type" value="Genomic_DNA"/>
</dbReference>
<dbReference type="RefSeq" id="WP_188686999.1">
    <property type="nucleotide sequence ID" value="NZ_BMKX01000009.1"/>
</dbReference>
<dbReference type="EC" id="4.2.1.75" evidence="3 9"/>